<organism evidence="15 16">
    <name type="scientific">Thiocapsa roseopersicina</name>
    <dbReference type="NCBI Taxonomy" id="1058"/>
    <lineage>
        <taxon>Bacteria</taxon>
        <taxon>Pseudomonadati</taxon>
        <taxon>Pseudomonadota</taxon>
        <taxon>Gammaproteobacteria</taxon>
        <taxon>Chromatiales</taxon>
        <taxon>Chromatiaceae</taxon>
        <taxon>Thiocapsa</taxon>
    </lineage>
</organism>
<sequence length="254" mass="26356">MRQPLIAGNWKMNGSKSSAEALLNGVVAGSGGLSKTEVAVCVPFPYLHLGEQLLAGSSVRLGAQNLCTESGGAFTGEVSGSMLADFGCRYVICGHSERREYYGENEASIAQKLTRATESGLTPILCVGETLQQREAGEMEPVIAAQIDGVVERIGIEAFAGIEIAYEPVWAIGTGKTATPEQAQAVHAYIRGRIAALNGSIAEKLRILYGGSMKPGNAAELLAQPDIDGGLIGGASLSADDFLAICLAGEQLAA</sequence>
<gene>
    <name evidence="13" type="primary">tpiA</name>
    <name evidence="15" type="ORF">SAMN05421783_10373</name>
</gene>
<dbReference type="PROSITE" id="PS51440">
    <property type="entry name" value="TIM_2"/>
    <property type="match status" value="1"/>
</dbReference>
<evidence type="ECO:0000256" key="6">
    <source>
        <dbReference type="ARBA" id="ARBA00011940"/>
    </source>
</evidence>
<evidence type="ECO:0000256" key="13">
    <source>
        <dbReference type="HAMAP-Rule" id="MF_00147"/>
    </source>
</evidence>
<comment type="function">
    <text evidence="12 13">Involved in the gluconeogenesis. Catalyzes stereospecifically the conversion of dihydroxyacetone phosphate (DHAP) to D-glyceraldehyde-3-phosphate (G3P).</text>
</comment>
<evidence type="ECO:0000256" key="14">
    <source>
        <dbReference type="RuleBase" id="RU363013"/>
    </source>
</evidence>
<dbReference type="GO" id="GO:0004807">
    <property type="term" value="F:triose-phosphate isomerase activity"/>
    <property type="evidence" value="ECO:0007669"/>
    <property type="project" value="UniProtKB-UniRule"/>
</dbReference>
<keyword evidence="10 13" id="KW-0324">Glycolysis</keyword>
<dbReference type="InterPro" id="IPR020861">
    <property type="entry name" value="Triosephosphate_isomerase_AS"/>
</dbReference>
<dbReference type="RefSeq" id="WP_093028581.1">
    <property type="nucleotide sequence ID" value="NZ_FNNZ01000003.1"/>
</dbReference>
<dbReference type="GO" id="GO:0046166">
    <property type="term" value="P:glyceraldehyde-3-phosphate biosynthetic process"/>
    <property type="evidence" value="ECO:0007669"/>
    <property type="project" value="TreeGrafter"/>
</dbReference>
<evidence type="ECO:0000256" key="7">
    <source>
        <dbReference type="ARBA" id="ARBA00019397"/>
    </source>
</evidence>
<dbReference type="NCBIfam" id="TIGR00419">
    <property type="entry name" value="tim"/>
    <property type="match status" value="1"/>
</dbReference>
<evidence type="ECO:0000313" key="16">
    <source>
        <dbReference type="Proteomes" id="UP000198816"/>
    </source>
</evidence>
<evidence type="ECO:0000256" key="9">
    <source>
        <dbReference type="ARBA" id="ARBA00022490"/>
    </source>
</evidence>
<dbReference type="FunFam" id="3.20.20.70:FF:000020">
    <property type="entry name" value="Triosephosphate isomerase"/>
    <property type="match status" value="1"/>
</dbReference>
<evidence type="ECO:0000256" key="5">
    <source>
        <dbReference type="ARBA" id="ARBA00011738"/>
    </source>
</evidence>
<dbReference type="GO" id="GO:0006096">
    <property type="term" value="P:glycolytic process"/>
    <property type="evidence" value="ECO:0007669"/>
    <property type="project" value="UniProtKB-UniRule"/>
</dbReference>
<dbReference type="InterPro" id="IPR013785">
    <property type="entry name" value="Aldolase_TIM"/>
</dbReference>
<protein>
    <recommendedName>
        <fullName evidence="7 13">Triosephosphate isomerase</fullName>
        <shortName evidence="13">TIM</shortName>
        <shortName evidence="13">TPI</shortName>
        <ecNumber evidence="6 13">5.3.1.1</ecNumber>
    </recommendedName>
    <alternativeName>
        <fullName evidence="13">Triose-phosphate isomerase</fullName>
    </alternativeName>
</protein>
<comment type="subcellular location">
    <subcellularLocation>
        <location evidence="13 14">Cytoplasm</location>
    </subcellularLocation>
</comment>
<comment type="pathway">
    <text evidence="13 14">Carbohydrate degradation; glycolysis; D-glyceraldehyde 3-phosphate from glycerone phosphate: step 1/1.</text>
</comment>
<accession>A0A1H2SP07</accession>
<dbReference type="EC" id="5.3.1.1" evidence="6 13"/>
<dbReference type="Proteomes" id="UP000198816">
    <property type="component" value="Unassembled WGS sequence"/>
</dbReference>
<reference evidence="16" key="1">
    <citation type="submission" date="2016-10" db="EMBL/GenBank/DDBJ databases">
        <authorList>
            <person name="Varghese N."/>
            <person name="Submissions S."/>
        </authorList>
    </citation>
    <scope>NUCLEOTIDE SEQUENCE [LARGE SCALE GENOMIC DNA]</scope>
    <source>
        <strain evidence="16">DSM 217</strain>
    </source>
</reference>
<dbReference type="SUPFAM" id="SSF51351">
    <property type="entry name" value="Triosephosphate isomerase (TIM)"/>
    <property type="match status" value="1"/>
</dbReference>
<dbReference type="HAMAP" id="MF_00147_B">
    <property type="entry name" value="TIM_B"/>
    <property type="match status" value="1"/>
</dbReference>
<dbReference type="PANTHER" id="PTHR21139">
    <property type="entry name" value="TRIOSEPHOSPHATE ISOMERASE"/>
    <property type="match status" value="1"/>
</dbReference>
<dbReference type="Pfam" id="PF00121">
    <property type="entry name" value="TIM"/>
    <property type="match status" value="1"/>
</dbReference>
<dbReference type="AlphaFoldDB" id="A0A1H2SP07"/>
<evidence type="ECO:0000256" key="3">
    <source>
        <dbReference type="ARBA" id="ARBA00004939"/>
    </source>
</evidence>
<keyword evidence="9 13" id="KW-0963">Cytoplasm</keyword>
<evidence type="ECO:0000256" key="12">
    <source>
        <dbReference type="ARBA" id="ARBA00055680"/>
    </source>
</evidence>
<dbReference type="PROSITE" id="PS00171">
    <property type="entry name" value="TIM_1"/>
    <property type="match status" value="1"/>
</dbReference>
<feature type="binding site" evidence="13">
    <location>
        <begin position="9"/>
        <end position="11"/>
    </location>
    <ligand>
        <name>substrate</name>
    </ligand>
</feature>
<comment type="catalytic activity">
    <reaction evidence="1 13 14">
        <text>D-glyceraldehyde 3-phosphate = dihydroxyacetone phosphate</text>
        <dbReference type="Rhea" id="RHEA:18585"/>
        <dbReference type="ChEBI" id="CHEBI:57642"/>
        <dbReference type="ChEBI" id="CHEBI:59776"/>
        <dbReference type="EC" id="5.3.1.1"/>
    </reaction>
</comment>
<evidence type="ECO:0000256" key="2">
    <source>
        <dbReference type="ARBA" id="ARBA00004742"/>
    </source>
</evidence>
<dbReference type="InterPro" id="IPR035990">
    <property type="entry name" value="TIM_sf"/>
</dbReference>
<dbReference type="UniPathway" id="UPA00138"/>
<keyword evidence="8 13" id="KW-0312">Gluconeogenesis</keyword>
<dbReference type="InterPro" id="IPR022896">
    <property type="entry name" value="TrioseP_Isoase_bac/euk"/>
</dbReference>
<keyword evidence="11 13" id="KW-0413">Isomerase</keyword>
<name>A0A1H2SP07_THIRO</name>
<dbReference type="InterPro" id="IPR000652">
    <property type="entry name" value="Triosephosphate_isomerase"/>
</dbReference>
<dbReference type="GO" id="GO:0006094">
    <property type="term" value="P:gluconeogenesis"/>
    <property type="evidence" value="ECO:0007669"/>
    <property type="project" value="UniProtKB-UniRule"/>
</dbReference>
<feature type="binding site" evidence="13">
    <location>
        <position position="173"/>
    </location>
    <ligand>
        <name>substrate</name>
    </ligand>
</feature>
<feature type="active site" description="Electrophile" evidence="13">
    <location>
        <position position="95"/>
    </location>
</feature>
<dbReference type="STRING" id="1058.SAMN05421783_10373"/>
<feature type="active site" description="Proton acceptor" evidence="13">
    <location>
        <position position="167"/>
    </location>
</feature>
<dbReference type="PANTHER" id="PTHR21139:SF42">
    <property type="entry name" value="TRIOSEPHOSPHATE ISOMERASE"/>
    <property type="match status" value="1"/>
</dbReference>
<dbReference type="GO" id="GO:0019563">
    <property type="term" value="P:glycerol catabolic process"/>
    <property type="evidence" value="ECO:0007669"/>
    <property type="project" value="TreeGrafter"/>
</dbReference>
<feature type="binding site" evidence="13">
    <location>
        <position position="212"/>
    </location>
    <ligand>
        <name>substrate</name>
    </ligand>
</feature>
<proteinExistence type="inferred from homology"/>
<comment type="similarity">
    <text evidence="4 13 14">Belongs to the triosephosphate isomerase family.</text>
</comment>
<dbReference type="Gene3D" id="3.20.20.70">
    <property type="entry name" value="Aldolase class I"/>
    <property type="match status" value="1"/>
</dbReference>
<evidence type="ECO:0000256" key="10">
    <source>
        <dbReference type="ARBA" id="ARBA00023152"/>
    </source>
</evidence>
<comment type="pathway">
    <text evidence="2 13 14">Carbohydrate biosynthesis; gluconeogenesis.</text>
</comment>
<keyword evidence="16" id="KW-1185">Reference proteome</keyword>
<dbReference type="EMBL" id="FNNZ01000003">
    <property type="protein sequence ID" value="SDW33376.1"/>
    <property type="molecule type" value="Genomic_DNA"/>
</dbReference>
<evidence type="ECO:0000313" key="15">
    <source>
        <dbReference type="EMBL" id="SDW33376.1"/>
    </source>
</evidence>
<comment type="subunit">
    <text evidence="5 13 14">Homodimer.</text>
</comment>
<dbReference type="OrthoDB" id="9809429at2"/>
<dbReference type="CDD" id="cd00311">
    <property type="entry name" value="TIM"/>
    <property type="match status" value="1"/>
</dbReference>
<evidence type="ECO:0000256" key="4">
    <source>
        <dbReference type="ARBA" id="ARBA00007422"/>
    </source>
</evidence>
<dbReference type="GO" id="GO:0005829">
    <property type="term" value="C:cytosol"/>
    <property type="evidence" value="ECO:0007669"/>
    <property type="project" value="TreeGrafter"/>
</dbReference>
<feature type="binding site" evidence="13">
    <location>
        <begin position="233"/>
        <end position="234"/>
    </location>
    <ligand>
        <name>substrate</name>
    </ligand>
</feature>
<evidence type="ECO:0000256" key="11">
    <source>
        <dbReference type="ARBA" id="ARBA00023235"/>
    </source>
</evidence>
<evidence type="ECO:0000256" key="8">
    <source>
        <dbReference type="ARBA" id="ARBA00022432"/>
    </source>
</evidence>
<comment type="pathway">
    <text evidence="3">Carbohydrate metabolism; erythritol degradation.</text>
</comment>
<dbReference type="UniPathway" id="UPA00109">
    <property type="reaction ID" value="UER00189"/>
</dbReference>
<evidence type="ECO:0000256" key="1">
    <source>
        <dbReference type="ARBA" id="ARBA00000474"/>
    </source>
</evidence>